<comment type="caution">
    <text evidence="1">The sequence shown here is derived from an EMBL/GenBank/DDBJ whole genome shotgun (WGS) entry which is preliminary data.</text>
</comment>
<name>A0A0F9IW32_9ZZZZ</name>
<dbReference type="EMBL" id="LAZR01019778">
    <property type="protein sequence ID" value="KKL91262.1"/>
    <property type="molecule type" value="Genomic_DNA"/>
</dbReference>
<proteinExistence type="predicted"/>
<gene>
    <name evidence="1" type="ORF">LCGC14_1896440</name>
</gene>
<sequence>MNEIKYVVSGWKLKSKNIKFEFEAAEGGLFWFNDANDENILVVLTYKQAQDLARLINYVKSMKVKK</sequence>
<protein>
    <submittedName>
        <fullName evidence="1">Uncharacterized protein</fullName>
    </submittedName>
</protein>
<evidence type="ECO:0000313" key="1">
    <source>
        <dbReference type="EMBL" id="KKL91262.1"/>
    </source>
</evidence>
<dbReference type="AlphaFoldDB" id="A0A0F9IW32"/>
<reference evidence="1" key="1">
    <citation type="journal article" date="2015" name="Nature">
        <title>Complex archaea that bridge the gap between prokaryotes and eukaryotes.</title>
        <authorList>
            <person name="Spang A."/>
            <person name="Saw J.H."/>
            <person name="Jorgensen S.L."/>
            <person name="Zaremba-Niedzwiedzka K."/>
            <person name="Martijn J."/>
            <person name="Lind A.E."/>
            <person name="van Eijk R."/>
            <person name="Schleper C."/>
            <person name="Guy L."/>
            <person name="Ettema T.J."/>
        </authorList>
    </citation>
    <scope>NUCLEOTIDE SEQUENCE</scope>
</reference>
<organism evidence="1">
    <name type="scientific">marine sediment metagenome</name>
    <dbReference type="NCBI Taxonomy" id="412755"/>
    <lineage>
        <taxon>unclassified sequences</taxon>
        <taxon>metagenomes</taxon>
        <taxon>ecological metagenomes</taxon>
    </lineage>
</organism>
<accession>A0A0F9IW32</accession>